<dbReference type="NCBIfam" id="TIGR02449">
    <property type="entry name" value="TIGR02449 family protein"/>
    <property type="match status" value="1"/>
</dbReference>
<keyword evidence="1" id="KW-0175">Coiled coil</keyword>
<evidence type="ECO:0000256" key="1">
    <source>
        <dbReference type="SAM" id="Coils"/>
    </source>
</evidence>
<dbReference type="InterPro" id="IPR012662">
    <property type="entry name" value="CHP02449"/>
</dbReference>
<feature type="coiled-coil region" evidence="1">
    <location>
        <begin position="11"/>
        <end position="52"/>
    </location>
</feature>
<keyword evidence="3" id="KW-1185">Reference proteome</keyword>
<proteinExistence type="predicted"/>
<evidence type="ECO:0000313" key="2">
    <source>
        <dbReference type="EMBL" id="EPD12931.1"/>
    </source>
</evidence>
<evidence type="ECO:0000313" key="3">
    <source>
        <dbReference type="Proteomes" id="UP000015462"/>
    </source>
</evidence>
<dbReference type="Proteomes" id="UP000015462">
    <property type="component" value="Unassembled WGS sequence"/>
</dbReference>
<dbReference type="AlphaFoldDB" id="A0AB33Z143"/>
<dbReference type="EMBL" id="ASHL01000005">
    <property type="protein sequence ID" value="EPD12931.1"/>
    <property type="molecule type" value="Genomic_DNA"/>
</dbReference>
<name>A0AB33Z143_9GAMM</name>
<accession>A0AB33Z143</accession>
<protein>
    <recommendedName>
        <fullName evidence="4">TIGR02449 family protein</fullName>
    </recommendedName>
</protein>
<evidence type="ECO:0008006" key="4">
    <source>
        <dbReference type="Google" id="ProtNLM"/>
    </source>
</evidence>
<comment type="caution">
    <text evidence="2">The sequence shown here is derived from an EMBL/GenBank/DDBJ whole genome shotgun (WGS) entry which is preliminary data.</text>
</comment>
<organism evidence="2 3">
    <name type="scientific">Cycloclasticus pugetii</name>
    <dbReference type="NCBI Taxonomy" id="34068"/>
    <lineage>
        <taxon>Bacteria</taxon>
        <taxon>Pseudomonadati</taxon>
        <taxon>Pseudomonadota</taxon>
        <taxon>Gammaproteobacteria</taxon>
        <taxon>Thiotrichales</taxon>
        <taxon>Piscirickettsiaceae</taxon>
        <taxon>Cycloclasticus</taxon>
    </lineage>
</organism>
<gene>
    <name evidence="2" type="ORF">L196_07204</name>
</gene>
<reference evidence="2 3" key="1">
    <citation type="journal article" date="2013" name="Genome Announc.">
        <title>Genome Sequence of the Pyrene- and Fluoranthene-Degrading Bacterium Cycloclasticus sp. Strain PY97M.</title>
        <authorList>
            <person name="Cui Z."/>
            <person name="Xu G."/>
            <person name="Li Q."/>
            <person name="Gao W."/>
            <person name="Zheng L."/>
        </authorList>
    </citation>
    <scope>NUCLEOTIDE SEQUENCE [LARGE SCALE GENOMIC DNA]</scope>
    <source>
        <strain evidence="2 3">PY97M</strain>
    </source>
</reference>
<dbReference type="RefSeq" id="WP_015006765.1">
    <property type="nucleotide sequence ID" value="NZ_FQZJ01000001.1"/>
</dbReference>
<sequence length="72" mass="8473">MNKEQNPEIDLQHLEQKIDALVQVCQNLHEENQQLKSQQADLIQQRSALMDKTEKAKTRIESMISRLKLMEI</sequence>